<dbReference type="PANTHER" id="PTHR34853">
    <property type="match status" value="1"/>
</dbReference>
<accession>A0ABR0T3A6</accession>
<feature type="signal peptide" evidence="1">
    <location>
        <begin position="1"/>
        <end position="19"/>
    </location>
</feature>
<dbReference type="InterPro" id="IPR005152">
    <property type="entry name" value="Lipase_secreted"/>
</dbReference>
<name>A0ABR0T3A6_9HYPO</name>
<organism evidence="2 3">
    <name type="scientific">Cladobotryum mycophilum</name>
    <dbReference type="NCBI Taxonomy" id="491253"/>
    <lineage>
        <taxon>Eukaryota</taxon>
        <taxon>Fungi</taxon>
        <taxon>Dikarya</taxon>
        <taxon>Ascomycota</taxon>
        <taxon>Pezizomycotina</taxon>
        <taxon>Sordariomycetes</taxon>
        <taxon>Hypocreomycetidae</taxon>
        <taxon>Hypocreales</taxon>
        <taxon>Hypocreaceae</taxon>
        <taxon>Cladobotryum</taxon>
    </lineage>
</organism>
<dbReference type="PANTHER" id="PTHR34853:SF1">
    <property type="entry name" value="LIPASE 5"/>
    <property type="match status" value="1"/>
</dbReference>
<protein>
    <submittedName>
        <fullName evidence="2">Uncharacterized protein</fullName>
    </submittedName>
</protein>
<evidence type="ECO:0000256" key="1">
    <source>
        <dbReference type="PIRNR" id="PIRNR029171"/>
    </source>
</evidence>
<dbReference type="SUPFAM" id="SSF53474">
    <property type="entry name" value="alpha/beta-Hydrolases"/>
    <property type="match status" value="1"/>
</dbReference>
<gene>
    <name evidence="2" type="ORF">PT974_01304</name>
</gene>
<dbReference type="Gene3D" id="3.40.50.1820">
    <property type="entry name" value="alpha/beta hydrolase"/>
    <property type="match status" value="2"/>
</dbReference>
<comment type="caution">
    <text evidence="2">The sequence shown here is derived from an EMBL/GenBank/DDBJ whole genome shotgun (WGS) entry which is preliminary data.</text>
</comment>
<sequence length="450" mass="49289">MHYFLVLNIFLANLALVLAKPAGSFNVTVTFAEANGCDHTCQKILDQTNAFDRTEVGDDFDFDFYATAGNFTGSKPGDLLKLQALDPSTLNVRAGTTVFRLQYTSLDLDGETLVPATGFIAFPYTPLGHSKTYHTVAFAHGTIGLYPGCAPSNGPTLYDYDSWQLLTERGYAVVATDYAGLGNNHTSHKYCSFPAHVNDVYYSIIAAQRAFGSVLSREWMGSLVVRNDVRHPYLGTVALAPATHIVDMFYDGLVTMATRNGTDGLSVVGYTPYLALAYQRVYTSYNLTILGPRLRQRMNMANEAQLCTTAFMGLTLDLDDEQLISTEGVKNDRPLFDEWQREVSPTSGGRTPAPVLVLQGLNDTTIMPDATKQAYQRSCKAEGNEVHLSLYPGADHVPLVAAAAPEWLAWMDARFAGLPTPGRCSSEVRRPFNDGANIKLPPDFDLSDLE</sequence>
<feature type="chain" id="PRO_5045015104" evidence="1">
    <location>
        <begin position="20"/>
        <end position="450"/>
    </location>
</feature>
<dbReference type="Proteomes" id="UP001338125">
    <property type="component" value="Unassembled WGS sequence"/>
</dbReference>
<reference evidence="2 3" key="1">
    <citation type="submission" date="2024-01" db="EMBL/GenBank/DDBJ databases">
        <title>Complete genome of Cladobotryum mycophilum ATHUM6906.</title>
        <authorList>
            <person name="Christinaki A.C."/>
            <person name="Myridakis A.I."/>
            <person name="Kouvelis V.N."/>
        </authorList>
    </citation>
    <scope>NUCLEOTIDE SEQUENCE [LARGE SCALE GENOMIC DNA]</scope>
    <source>
        <strain evidence="2 3">ATHUM6906</strain>
    </source>
</reference>
<dbReference type="InterPro" id="IPR029058">
    <property type="entry name" value="AB_hydrolase_fold"/>
</dbReference>
<dbReference type="PIRSF" id="PIRSF029171">
    <property type="entry name" value="Esterase_LipA"/>
    <property type="match status" value="1"/>
</dbReference>
<evidence type="ECO:0000313" key="3">
    <source>
        <dbReference type="Proteomes" id="UP001338125"/>
    </source>
</evidence>
<dbReference type="EMBL" id="JAVFKD010000001">
    <property type="protein sequence ID" value="KAK5998920.1"/>
    <property type="molecule type" value="Genomic_DNA"/>
</dbReference>
<keyword evidence="1" id="KW-0732">Signal</keyword>
<evidence type="ECO:0000313" key="2">
    <source>
        <dbReference type="EMBL" id="KAK5998920.1"/>
    </source>
</evidence>
<keyword evidence="3" id="KW-1185">Reference proteome</keyword>
<comment type="similarity">
    <text evidence="1">Belongs to the AB hydrolase superfamily. Lipase family.</text>
</comment>
<proteinExistence type="inferred from homology"/>